<dbReference type="HAMAP" id="MF_00423">
    <property type="entry name" value="SelA"/>
    <property type="match status" value="1"/>
</dbReference>
<dbReference type="Pfam" id="PF12390">
    <property type="entry name" value="Se-cys_synth_N"/>
    <property type="match status" value="1"/>
</dbReference>
<keyword evidence="5" id="KW-0648">Protein biosynthesis</keyword>
<dbReference type="NCBIfam" id="TIGR00474">
    <property type="entry name" value="selA"/>
    <property type="match status" value="1"/>
</dbReference>
<dbReference type="PANTHER" id="PTHR32328">
    <property type="entry name" value="L-SERYL-TRNA(SEC) SELENIUM TRANSFERASE"/>
    <property type="match status" value="1"/>
</dbReference>
<comment type="cofactor">
    <cofactor evidence="1">
        <name>pyridoxal 5'-phosphate</name>
        <dbReference type="ChEBI" id="CHEBI:597326"/>
    </cofactor>
</comment>
<gene>
    <name evidence="8" type="ORF">METZ01_LOCUS96847</name>
</gene>
<keyword evidence="3" id="KW-0808">Transferase</keyword>
<dbReference type="AlphaFoldDB" id="A0A381VWK7"/>
<dbReference type="Pfam" id="PF03841">
    <property type="entry name" value="SelA"/>
    <property type="match status" value="1"/>
</dbReference>
<dbReference type="GO" id="GO:0005737">
    <property type="term" value="C:cytoplasm"/>
    <property type="evidence" value="ECO:0007669"/>
    <property type="project" value="InterPro"/>
</dbReference>
<dbReference type="InterPro" id="IPR004534">
    <property type="entry name" value="SelA_trans"/>
</dbReference>
<dbReference type="Gene3D" id="3.40.640.10">
    <property type="entry name" value="Type I PLP-dependent aspartate aminotransferase-like (Major domain)"/>
    <property type="match status" value="1"/>
</dbReference>
<feature type="domain" description="L-seryl-tRNA selenium transferase N-terminal" evidence="7">
    <location>
        <begin position="8"/>
        <end position="47"/>
    </location>
</feature>
<evidence type="ECO:0000256" key="1">
    <source>
        <dbReference type="ARBA" id="ARBA00001933"/>
    </source>
</evidence>
<evidence type="ECO:0000256" key="4">
    <source>
        <dbReference type="ARBA" id="ARBA00022898"/>
    </source>
</evidence>
<keyword evidence="2" id="KW-0963">Cytoplasm</keyword>
<accession>A0A381VWK7</accession>
<dbReference type="GO" id="GO:0001514">
    <property type="term" value="P:selenocysteine incorporation"/>
    <property type="evidence" value="ECO:0007669"/>
    <property type="project" value="InterPro"/>
</dbReference>
<dbReference type="EMBL" id="UINC01009835">
    <property type="protein sequence ID" value="SVA43993.1"/>
    <property type="molecule type" value="Genomic_DNA"/>
</dbReference>
<dbReference type="InterPro" id="IPR015424">
    <property type="entry name" value="PyrdxlP-dep_Trfase"/>
</dbReference>
<keyword evidence="6" id="KW-0711">Selenium</keyword>
<evidence type="ECO:0000256" key="6">
    <source>
        <dbReference type="ARBA" id="ARBA00023266"/>
    </source>
</evidence>
<dbReference type="InterPro" id="IPR025862">
    <property type="entry name" value="SelA_trans_N_dom"/>
</dbReference>
<dbReference type="Gene3D" id="3.90.1150.180">
    <property type="match status" value="1"/>
</dbReference>
<organism evidence="8">
    <name type="scientific">marine metagenome</name>
    <dbReference type="NCBI Taxonomy" id="408172"/>
    <lineage>
        <taxon>unclassified sequences</taxon>
        <taxon>metagenomes</taxon>
        <taxon>ecological metagenomes</taxon>
    </lineage>
</organism>
<dbReference type="PANTHER" id="PTHR32328:SF0">
    <property type="entry name" value="L-SERYL-TRNA(SEC) SELENIUM TRANSFERASE"/>
    <property type="match status" value="1"/>
</dbReference>
<dbReference type="InterPro" id="IPR018319">
    <property type="entry name" value="SelA-like"/>
</dbReference>
<evidence type="ECO:0000259" key="7">
    <source>
        <dbReference type="Pfam" id="PF12390"/>
    </source>
</evidence>
<dbReference type="SUPFAM" id="SSF53383">
    <property type="entry name" value="PLP-dependent transferases"/>
    <property type="match status" value="1"/>
</dbReference>
<evidence type="ECO:0000256" key="3">
    <source>
        <dbReference type="ARBA" id="ARBA00022679"/>
    </source>
</evidence>
<sequence>MLPQMNNFRKIPSVDVILQQDDIKQIGEEFNLDMVTLLIREVLTETRKEVSEGQTPPLIESIVKSIVEIASTRWRTWPEAVINATGVILHTNLGRAPLSKESILSARRASEGYSDLELDLATGKRGSRQAQVSQLICDLVGSEAAIIVNNNAAALILGLAAIANGKGVIVSRSEAVEIGGGFRIPDVLAQSGSRLVEVGTTNRTYSRDFESAIDEDTGALLSVHASNFKIVGFTHSPKISELVEVGNKSNVPVLHDVGSGCIVDATKYGLAKEPMPQESVDSNVDLCFFSADKLLGGPQAGIVVGKKHYIQKLSSHPLARAFRIDKMSLAALNETLLHYLRGEIETKIPVWQMISATVEDLSVRSKYICESLGPTLETVKSSATVGGGSLPGEHLDSVAISIKAKSPNDVGRKLREANYPVVGRIEDDRFILDLRTVLPEQDPFLVKSLKQILV</sequence>
<evidence type="ECO:0000256" key="5">
    <source>
        <dbReference type="ARBA" id="ARBA00022917"/>
    </source>
</evidence>
<dbReference type="GO" id="GO:0004125">
    <property type="term" value="F:L-seryl-tRNA(Sec) selenium transferase activity"/>
    <property type="evidence" value="ECO:0007669"/>
    <property type="project" value="InterPro"/>
</dbReference>
<evidence type="ECO:0000313" key="8">
    <source>
        <dbReference type="EMBL" id="SVA43993.1"/>
    </source>
</evidence>
<reference evidence="8" key="1">
    <citation type="submission" date="2018-05" db="EMBL/GenBank/DDBJ databases">
        <authorList>
            <person name="Lanie J.A."/>
            <person name="Ng W.-L."/>
            <person name="Kazmierczak K.M."/>
            <person name="Andrzejewski T.M."/>
            <person name="Davidsen T.M."/>
            <person name="Wayne K.J."/>
            <person name="Tettelin H."/>
            <person name="Glass J.I."/>
            <person name="Rusch D."/>
            <person name="Podicherti R."/>
            <person name="Tsui H.-C.T."/>
            <person name="Winkler M.E."/>
        </authorList>
    </citation>
    <scope>NUCLEOTIDE SEQUENCE</scope>
</reference>
<protein>
    <recommendedName>
        <fullName evidence="7">L-seryl-tRNA selenium transferase N-terminal domain-containing protein</fullName>
    </recommendedName>
</protein>
<evidence type="ECO:0000256" key="2">
    <source>
        <dbReference type="ARBA" id="ARBA00022490"/>
    </source>
</evidence>
<keyword evidence="4" id="KW-0663">Pyridoxal phosphate</keyword>
<proteinExistence type="inferred from homology"/>
<dbReference type="InterPro" id="IPR015421">
    <property type="entry name" value="PyrdxlP-dep_Trfase_major"/>
</dbReference>
<name>A0A381VWK7_9ZZZZ</name>